<dbReference type="OrthoDB" id="3996108at2759"/>
<dbReference type="GeneID" id="62195074"/>
<sequence length="247" mass="28204">MAKVSTEFGMSSVDDSSIKRVTKDGGLESITLRSDLAVRYVFLNESLLDAFNLIKRDENEESSIGLKETLVTEKIANEEKYLSDWAERLKQDVESAGKNDISQRGEEKNRKLDEELKYLDKAIESLKQEFLNPTDEDLRRRNDGILKDYTKRFDRVVYEIRDRVKQDDDSEKDDEAESDDSDSDSDSQEYAGTTFHRLSDPVRIGGVRYEKAENRKGDADTSENSDMEQNAESTQQQHPNGASFASM</sequence>
<protein>
    <submittedName>
        <fullName evidence="2">Uncharacterized protein</fullName>
    </submittedName>
</protein>
<dbReference type="RefSeq" id="XP_038777911.1">
    <property type="nucleotide sequence ID" value="XM_038921983.1"/>
</dbReference>
<name>A0A875RYW0_EENNA</name>
<evidence type="ECO:0000313" key="3">
    <source>
        <dbReference type="Proteomes" id="UP000662931"/>
    </source>
</evidence>
<dbReference type="EMBL" id="CP064812">
    <property type="protein sequence ID" value="QPG74346.1"/>
    <property type="molecule type" value="Genomic_DNA"/>
</dbReference>
<reference evidence="2" key="1">
    <citation type="submission" date="2020-10" db="EMBL/GenBank/DDBJ databases">
        <authorList>
            <person name="Roach M.J.R."/>
        </authorList>
    </citation>
    <scope>NUCLEOTIDE SEQUENCE</scope>
    <source>
        <strain evidence="2">CBS 1945</strain>
    </source>
</reference>
<keyword evidence="3" id="KW-1185">Reference proteome</keyword>
<accession>A0A875RYW0</accession>
<organism evidence="2 3">
    <name type="scientific">Eeniella nana</name>
    <name type="common">Yeast</name>
    <name type="synonym">Brettanomyces nanus</name>
    <dbReference type="NCBI Taxonomy" id="13502"/>
    <lineage>
        <taxon>Eukaryota</taxon>
        <taxon>Fungi</taxon>
        <taxon>Dikarya</taxon>
        <taxon>Ascomycota</taxon>
        <taxon>Saccharomycotina</taxon>
        <taxon>Pichiomycetes</taxon>
        <taxon>Pichiales</taxon>
        <taxon>Pichiaceae</taxon>
        <taxon>Brettanomyces</taxon>
    </lineage>
</organism>
<proteinExistence type="predicted"/>
<feature type="compositionally biased region" description="Polar residues" evidence="1">
    <location>
        <begin position="227"/>
        <end position="247"/>
    </location>
</feature>
<gene>
    <name evidence="2" type="ORF">FOA43_001673</name>
</gene>
<feature type="compositionally biased region" description="Acidic residues" evidence="1">
    <location>
        <begin position="168"/>
        <end position="187"/>
    </location>
</feature>
<dbReference type="AlphaFoldDB" id="A0A875RYW0"/>
<dbReference type="Proteomes" id="UP000662931">
    <property type="component" value="Chromosome 1"/>
</dbReference>
<feature type="region of interest" description="Disordered" evidence="1">
    <location>
        <begin position="164"/>
        <end position="247"/>
    </location>
</feature>
<evidence type="ECO:0000313" key="2">
    <source>
        <dbReference type="EMBL" id="QPG74346.1"/>
    </source>
</evidence>
<dbReference type="KEGG" id="bnn:FOA43_001673"/>
<evidence type="ECO:0000256" key="1">
    <source>
        <dbReference type="SAM" id="MobiDB-lite"/>
    </source>
</evidence>
<feature type="compositionally biased region" description="Basic and acidic residues" evidence="1">
    <location>
        <begin position="208"/>
        <end position="219"/>
    </location>
</feature>